<reference evidence="1" key="1">
    <citation type="journal article" date="2022" name="bioRxiv">
        <title>Sequencing and chromosome-scale assembly of the giantPleurodeles waltlgenome.</title>
        <authorList>
            <person name="Brown T."/>
            <person name="Elewa A."/>
            <person name="Iarovenko S."/>
            <person name="Subramanian E."/>
            <person name="Araus A.J."/>
            <person name="Petzold A."/>
            <person name="Susuki M."/>
            <person name="Suzuki K.-i.T."/>
            <person name="Hayashi T."/>
            <person name="Toyoda A."/>
            <person name="Oliveira C."/>
            <person name="Osipova E."/>
            <person name="Leigh N.D."/>
            <person name="Simon A."/>
            <person name="Yun M.H."/>
        </authorList>
    </citation>
    <scope>NUCLEOTIDE SEQUENCE</scope>
    <source>
        <strain evidence="1">20211129_DDA</strain>
        <tissue evidence="1">Liver</tissue>
    </source>
</reference>
<accession>A0AAV7V3F1</accession>
<protein>
    <submittedName>
        <fullName evidence="1">Uncharacterized protein</fullName>
    </submittedName>
</protein>
<proteinExistence type="predicted"/>
<dbReference type="AlphaFoldDB" id="A0AAV7V3F1"/>
<evidence type="ECO:0000313" key="2">
    <source>
        <dbReference type="Proteomes" id="UP001066276"/>
    </source>
</evidence>
<comment type="caution">
    <text evidence="1">The sequence shown here is derived from an EMBL/GenBank/DDBJ whole genome shotgun (WGS) entry which is preliminary data.</text>
</comment>
<dbReference type="Proteomes" id="UP001066276">
    <property type="component" value="Chromosome 2_2"/>
</dbReference>
<sequence>MYAARSLPVLKSRWQNSKCPLPPSLLAFVKCLAGDFLYRHVLSAKEERAWQWEHFIRCKVLGACCVPSLSYQGWRSVFTDAESSSVGLLSRGKEKKMACRAVLIVRINVSQDFHQQELEKR</sequence>
<dbReference type="EMBL" id="JANPWB010000004">
    <property type="protein sequence ID" value="KAJ1194513.1"/>
    <property type="molecule type" value="Genomic_DNA"/>
</dbReference>
<evidence type="ECO:0000313" key="1">
    <source>
        <dbReference type="EMBL" id="KAJ1194513.1"/>
    </source>
</evidence>
<name>A0AAV7V3F1_PLEWA</name>
<gene>
    <name evidence="1" type="ORF">NDU88_003801</name>
</gene>
<keyword evidence="2" id="KW-1185">Reference proteome</keyword>
<organism evidence="1 2">
    <name type="scientific">Pleurodeles waltl</name>
    <name type="common">Iberian ribbed newt</name>
    <dbReference type="NCBI Taxonomy" id="8319"/>
    <lineage>
        <taxon>Eukaryota</taxon>
        <taxon>Metazoa</taxon>
        <taxon>Chordata</taxon>
        <taxon>Craniata</taxon>
        <taxon>Vertebrata</taxon>
        <taxon>Euteleostomi</taxon>
        <taxon>Amphibia</taxon>
        <taxon>Batrachia</taxon>
        <taxon>Caudata</taxon>
        <taxon>Salamandroidea</taxon>
        <taxon>Salamandridae</taxon>
        <taxon>Pleurodelinae</taxon>
        <taxon>Pleurodeles</taxon>
    </lineage>
</organism>